<dbReference type="Proteomes" id="UP001158049">
    <property type="component" value="Unassembled WGS sequence"/>
</dbReference>
<feature type="transmembrane region" description="Helical" evidence="1">
    <location>
        <begin position="146"/>
        <end position="167"/>
    </location>
</feature>
<name>A0ABY1QLI9_9BURK</name>
<feature type="transmembrane region" description="Helical" evidence="1">
    <location>
        <begin position="62"/>
        <end position="87"/>
    </location>
</feature>
<feature type="transmembrane region" description="Helical" evidence="1">
    <location>
        <begin position="39"/>
        <end position="55"/>
    </location>
</feature>
<evidence type="ECO:0000313" key="3">
    <source>
        <dbReference type="Proteomes" id="UP001158049"/>
    </source>
</evidence>
<evidence type="ECO:0000313" key="2">
    <source>
        <dbReference type="EMBL" id="SMP72606.1"/>
    </source>
</evidence>
<organism evidence="2 3">
    <name type="scientific">Noviherbaspirillum suwonense</name>
    <dbReference type="NCBI Taxonomy" id="1224511"/>
    <lineage>
        <taxon>Bacteria</taxon>
        <taxon>Pseudomonadati</taxon>
        <taxon>Pseudomonadota</taxon>
        <taxon>Betaproteobacteria</taxon>
        <taxon>Burkholderiales</taxon>
        <taxon>Oxalobacteraceae</taxon>
        <taxon>Noviherbaspirillum</taxon>
    </lineage>
</organism>
<keyword evidence="1" id="KW-0472">Membrane</keyword>
<proteinExistence type="predicted"/>
<gene>
    <name evidence="2" type="ORF">SAMN06295970_11872</name>
</gene>
<sequence>MCSWMPAHQWACLSFIPTNDASNQNDTGGKRMWWKQLPILYYLIPPLLLALFVRIKCRSFRLCAAFMFFGVFVHETLHLVTGAILGARPVGMSVIPRLGQQGTMELGSVCFSNITWYNALPLAIAPLFGLPLAAAVAYWRTMGGWTFLWIDPPVWIALASVLISCWPSSTDWRISLQSWPIYLGAVGYIAWLYFPIP</sequence>
<comment type="caution">
    <text evidence="2">The sequence shown here is derived from an EMBL/GenBank/DDBJ whole genome shotgun (WGS) entry which is preliminary data.</text>
</comment>
<feature type="transmembrane region" description="Helical" evidence="1">
    <location>
        <begin position="179"/>
        <end position="196"/>
    </location>
</feature>
<keyword evidence="1" id="KW-0812">Transmembrane</keyword>
<reference evidence="2 3" key="1">
    <citation type="submission" date="2017-05" db="EMBL/GenBank/DDBJ databases">
        <authorList>
            <person name="Varghese N."/>
            <person name="Submissions S."/>
        </authorList>
    </citation>
    <scope>NUCLEOTIDE SEQUENCE [LARGE SCALE GENOMIC DNA]</scope>
    <source>
        <strain evidence="2 3">DSM 26001</strain>
    </source>
</reference>
<keyword evidence="3" id="KW-1185">Reference proteome</keyword>
<accession>A0ABY1QLI9</accession>
<feature type="transmembrane region" description="Helical" evidence="1">
    <location>
        <begin position="114"/>
        <end position="139"/>
    </location>
</feature>
<dbReference type="EMBL" id="FXUL01000018">
    <property type="protein sequence ID" value="SMP72606.1"/>
    <property type="molecule type" value="Genomic_DNA"/>
</dbReference>
<protein>
    <submittedName>
        <fullName evidence="2">Uncharacterized protein</fullName>
    </submittedName>
</protein>
<evidence type="ECO:0000256" key="1">
    <source>
        <dbReference type="SAM" id="Phobius"/>
    </source>
</evidence>
<keyword evidence="1" id="KW-1133">Transmembrane helix</keyword>